<evidence type="ECO:0000256" key="1">
    <source>
        <dbReference type="ARBA" id="ARBA00000085"/>
    </source>
</evidence>
<gene>
    <name evidence="14" type="ORF">D0Y50_15275</name>
</gene>
<evidence type="ECO:0000256" key="2">
    <source>
        <dbReference type="ARBA" id="ARBA00004370"/>
    </source>
</evidence>
<keyword evidence="10" id="KW-0472">Membrane</keyword>
<feature type="domain" description="HAMP" evidence="13">
    <location>
        <begin position="307"/>
        <end position="360"/>
    </location>
</feature>
<dbReference type="InterPro" id="IPR001789">
    <property type="entry name" value="Sig_transdc_resp-reg_receiver"/>
</dbReference>
<keyword evidence="5" id="KW-0808">Transferase</keyword>
<evidence type="ECO:0000256" key="6">
    <source>
        <dbReference type="ARBA" id="ARBA00022777"/>
    </source>
</evidence>
<dbReference type="InterPro" id="IPR003661">
    <property type="entry name" value="HisK_dim/P_dom"/>
</dbReference>
<dbReference type="SUPFAM" id="SSF52172">
    <property type="entry name" value="CheY-like"/>
    <property type="match status" value="1"/>
</dbReference>
<evidence type="ECO:0000256" key="3">
    <source>
        <dbReference type="ARBA" id="ARBA00012438"/>
    </source>
</evidence>
<dbReference type="GO" id="GO:0000155">
    <property type="term" value="F:phosphorelay sensor kinase activity"/>
    <property type="evidence" value="ECO:0007669"/>
    <property type="project" value="InterPro"/>
</dbReference>
<dbReference type="PROSITE" id="PS50885">
    <property type="entry name" value="HAMP"/>
    <property type="match status" value="1"/>
</dbReference>
<dbReference type="InterPro" id="IPR003594">
    <property type="entry name" value="HATPase_dom"/>
</dbReference>
<dbReference type="SMART" id="SM01358">
    <property type="entry name" value="HBM"/>
    <property type="match status" value="1"/>
</dbReference>
<dbReference type="CDD" id="cd00082">
    <property type="entry name" value="HisKA"/>
    <property type="match status" value="1"/>
</dbReference>
<evidence type="ECO:0000256" key="8">
    <source>
        <dbReference type="PROSITE-ProRule" id="PRU00169"/>
    </source>
</evidence>
<dbReference type="InterPro" id="IPR011006">
    <property type="entry name" value="CheY-like_superfamily"/>
</dbReference>
<feature type="domain" description="Response regulatory" evidence="12">
    <location>
        <begin position="769"/>
        <end position="885"/>
    </location>
</feature>
<dbReference type="OrthoDB" id="9810730at2"/>
<feature type="modified residue" description="4-aspartylphosphate" evidence="8">
    <location>
        <position position="819"/>
    </location>
</feature>
<dbReference type="InterPro" id="IPR005467">
    <property type="entry name" value="His_kinase_dom"/>
</dbReference>
<dbReference type="PROSITE" id="PS50109">
    <property type="entry name" value="HIS_KIN"/>
    <property type="match status" value="1"/>
</dbReference>
<protein>
    <recommendedName>
        <fullName evidence="3">histidine kinase</fullName>
        <ecNumber evidence="3">2.7.13.3</ecNumber>
    </recommendedName>
</protein>
<keyword evidence="10" id="KW-0812">Transmembrane</keyword>
<dbReference type="EMBL" id="CP031769">
    <property type="protein sequence ID" value="AXR07601.1"/>
    <property type="molecule type" value="Genomic_DNA"/>
</dbReference>
<dbReference type="PROSITE" id="PS50110">
    <property type="entry name" value="RESPONSE_REGULATORY"/>
    <property type="match status" value="1"/>
</dbReference>
<keyword evidence="9" id="KW-0175">Coiled coil</keyword>
<evidence type="ECO:0000259" key="13">
    <source>
        <dbReference type="PROSITE" id="PS50885"/>
    </source>
</evidence>
<keyword evidence="7" id="KW-0902">Two-component regulatory system</keyword>
<dbReference type="InterPro" id="IPR004358">
    <property type="entry name" value="Sig_transdc_His_kin-like_C"/>
</dbReference>
<dbReference type="RefSeq" id="WP_117317772.1">
    <property type="nucleotide sequence ID" value="NZ_CP031769.1"/>
</dbReference>
<dbReference type="InterPro" id="IPR032255">
    <property type="entry name" value="HBM"/>
</dbReference>
<evidence type="ECO:0000313" key="14">
    <source>
        <dbReference type="EMBL" id="AXR07601.1"/>
    </source>
</evidence>
<dbReference type="PRINTS" id="PR00344">
    <property type="entry name" value="BCTRLSENSOR"/>
</dbReference>
<feature type="coiled-coil region" evidence="9">
    <location>
        <begin position="351"/>
        <end position="385"/>
    </location>
</feature>
<dbReference type="SUPFAM" id="SSF47384">
    <property type="entry name" value="Homodimeric domain of signal transducing histidine kinase"/>
    <property type="match status" value="1"/>
</dbReference>
<dbReference type="CDD" id="cd17546">
    <property type="entry name" value="REC_hyHK_CKI1_RcsC-like"/>
    <property type="match status" value="1"/>
</dbReference>
<dbReference type="KEGG" id="salm:D0Y50_15275"/>
<dbReference type="SMART" id="SM00387">
    <property type="entry name" value="HATPase_c"/>
    <property type="match status" value="1"/>
</dbReference>
<evidence type="ECO:0000256" key="4">
    <source>
        <dbReference type="ARBA" id="ARBA00022553"/>
    </source>
</evidence>
<accession>A0A346NPZ4</accession>
<dbReference type="Pfam" id="PF00512">
    <property type="entry name" value="HisKA"/>
    <property type="match status" value="1"/>
</dbReference>
<dbReference type="InterPro" id="IPR003660">
    <property type="entry name" value="HAMP_dom"/>
</dbReference>
<keyword evidence="10" id="KW-1133">Transmembrane helix</keyword>
<evidence type="ECO:0000256" key="9">
    <source>
        <dbReference type="SAM" id="Coils"/>
    </source>
</evidence>
<dbReference type="Proteomes" id="UP000262073">
    <property type="component" value="Chromosome"/>
</dbReference>
<name>A0A346NPZ4_9ALTE</name>
<comment type="subcellular location">
    <subcellularLocation>
        <location evidence="2">Membrane</location>
    </subcellularLocation>
</comment>
<dbReference type="Gene3D" id="6.10.340.10">
    <property type="match status" value="1"/>
</dbReference>
<dbReference type="InterPro" id="IPR036097">
    <property type="entry name" value="HisK_dim/P_sf"/>
</dbReference>
<organism evidence="14 15">
    <name type="scientific">Salinimonas sediminis</name>
    <dbReference type="NCBI Taxonomy" id="2303538"/>
    <lineage>
        <taxon>Bacteria</taxon>
        <taxon>Pseudomonadati</taxon>
        <taxon>Pseudomonadota</taxon>
        <taxon>Gammaproteobacteria</taxon>
        <taxon>Alteromonadales</taxon>
        <taxon>Alteromonadaceae</taxon>
        <taxon>Alteromonas/Salinimonas group</taxon>
        <taxon>Salinimonas</taxon>
    </lineage>
</organism>
<dbReference type="Gene3D" id="3.30.565.10">
    <property type="entry name" value="Histidine kinase-like ATPase, C-terminal domain"/>
    <property type="match status" value="1"/>
</dbReference>
<evidence type="ECO:0000313" key="15">
    <source>
        <dbReference type="Proteomes" id="UP000262073"/>
    </source>
</evidence>
<reference evidence="14 15" key="1">
    <citation type="submission" date="2018-08" db="EMBL/GenBank/DDBJ databases">
        <title>Salinimonas sediminis sp. nov., a piezophilic bacterium isolated from a deep-sea sediment sample from the New Britain Trench.</title>
        <authorList>
            <person name="Cao J."/>
        </authorList>
    </citation>
    <scope>NUCLEOTIDE SEQUENCE [LARGE SCALE GENOMIC DNA]</scope>
    <source>
        <strain evidence="14 15">N102</strain>
    </source>
</reference>
<dbReference type="Pfam" id="PF02518">
    <property type="entry name" value="HATPase_c"/>
    <property type="match status" value="1"/>
</dbReference>
<feature type="transmembrane region" description="Helical" evidence="10">
    <location>
        <begin position="289"/>
        <end position="311"/>
    </location>
</feature>
<dbReference type="CDD" id="cd06225">
    <property type="entry name" value="HAMP"/>
    <property type="match status" value="1"/>
</dbReference>
<keyword evidence="15" id="KW-1185">Reference proteome</keyword>
<evidence type="ECO:0000259" key="12">
    <source>
        <dbReference type="PROSITE" id="PS50110"/>
    </source>
</evidence>
<comment type="catalytic activity">
    <reaction evidence="1">
        <text>ATP + protein L-histidine = ADP + protein N-phospho-L-histidine.</text>
        <dbReference type="EC" id="2.7.13.3"/>
    </reaction>
</comment>
<dbReference type="GO" id="GO:0016020">
    <property type="term" value="C:membrane"/>
    <property type="evidence" value="ECO:0007669"/>
    <property type="project" value="UniProtKB-SubCell"/>
</dbReference>
<dbReference type="PANTHER" id="PTHR45339:SF1">
    <property type="entry name" value="HYBRID SIGNAL TRANSDUCTION HISTIDINE KINASE J"/>
    <property type="match status" value="1"/>
</dbReference>
<dbReference type="SMART" id="SM00388">
    <property type="entry name" value="HisKA"/>
    <property type="match status" value="1"/>
</dbReference>
<dbReference type="AlphaFoldDB" id="A0A346NPZ4"/>
<proteinExistence type="predicted"/>
<keyword evidence="6" id="KW-0418">Kinase</keyword>
<dbReference type="Pfam" id="PF00072">
    <property type="entry name" value="Response_reg"/>
    <property type="match status" value="1"/>
</dbReference>
<dbReference type="CDD" id="cd16922">
    <property type="entry name" value="HATPase_EvgS-ArcB-TorS-like"/>
    <property type="match status" value="1"/>
</dbReference>
<dbReference type="FunFam" id="3.30.565.10:FF:000010">
    <property type="entry name" value="Sensor histidine kinase RcsC"/>
    <property type="match status" value="1"/>
</dbReference>
<keyword evidence="4 8" id="KW-0597">Phosphoprotein</keyword>
<evidence type="ECO:0000256" key="10">
    <source>
        <dbReference type="SAM" id="Phobius"/>
    </source>
</evidence>
<feature type="domain" description="Histidine kinase" evidence="11">
    <location>
        <begin position="399"/>
        <end position="621"/>
    </location>
</feature>
<evidence type="ECO:0000259" key="11">
    <source>
        <dbReference type="PROSITE" id="PS50109"/>
    </source>
</evidence>
<evidence type="ECO:0000256" key="7">
    <source>
        <dbReference type="ARBA" id="ARBA00023012"/>
    </source>
</evidence>
<dbReference type="InterPro" id="IPR036890">
    <property type="entry name" value="HATPase_C_sf"/>
</dbReference>
<dbReference type="EC" id="2.7.13.3" evidence="3"/>
<dbReference type="SMART" id="SM00448">
    <property type="entry name" value="REC"/>
    <property type="match status" value="1"/>
</dbReference>
<evidence type="ECO:0000256" key="5">
    <source>
        <dbReference type="ARBA" id="ARBA00022679"/>
    </source>
</evidence>
<dbReference type="PANTHER" id="PTHR45339">
    <property type="entry name" value="HYBRID SIGNAL TRANSDUCTION HISTIDINE KINASE J"/>
    <property type="match status" value="1"/>
</dbReference>
<sequence length="889" mass="98127">MFSSIRTQLILVLLALVGLLLLQGVIARANQAALADGINASGQAVIDVGLVGALERDVLDLQRNVLIFKETASQSAVTRFERLMRSIEQKLDTLDQSRLTHQPAYQADDTLLRMRNHLLSYQANFKDVVAARKERDQLLSTGKLFDSFDISQYLEGPGQARLSAELTHEINYHVSRAEASALQYLLVPDSQYIEAFNRAITAAQQSLALQNSTRFSALSAHLAQLEERFFRLTRIIQGNLFLVNVVMAGSANEFLYLSGELSTQVNQQYNTIKQQSHQSAIEAQRNVELASLFAILLAVVAAIFTFSRILGPIQLITDVFRKLADGRKIGSVPGLERQDEIGQLAESAKVFSDKNQQTQQLLKNAQELNSQQEVLNRELVDSKLRAEQATASKSIFLANMSHEIRTPMNGIIGLIDLAQKQPMSSILKGYLEKAAYSSQILMTVINDILDFSKIEAGKLELEEISFSLHSVFDNLLAVIALRAQEKNLSVRLTVSPDLPTRVIGDPLRLSQILLNLCTNAVKFTEQGEIAIHFDAEMNDKGNRIALLVEVKDTGIGMTEDQLAKIFKPFTQADEATNRKYGGSGLGLTIVQQLTELMGGELAASSTLGSGSTFHITVPLRTFKNQPGMLRQLPALPFTSQYYSNHPLLNDEYLSVLAIPSMPAPLEALSQDIGAPECMVIDIENYTTFRALLPRLLEFSSRGIQIGVVVNTQTGQLVEKMMSLWPHALLVHPFTPMQFKHFVLTLAGETIQGEALGEESELKTDMLEAHVLLVEDNNINQLVTGEMLTSLGITYDIAEDGQQAVTKIDNAPQYDLILMDVQMPVMDGYEATTALRDKGYTALPIIGLSANAMKEDKSLALAAGMDNYLTKPIKRDALAAMLKRYLKMSA</sequence>
<dbReference type="Gene3D" id="1.10.287.130">
    <property type="match status" value="1"/>
</dbReference>
<dbReference type="SUPFAM" id="SSF158472">
    <property type="entry name" value="HAMP domain-like"/>
    <property type="match status" value="1"/>
</dbReference>
<dbReference type="SUPFAM" id="SSF55874">
    <property type="entry name" value="ATPase domain of HSP90 chaperone/DNA topoisomerase II/histidine kinase"/>
    <property type="match status" value="1"/>
</dbReference>
<dbReference type="Gene3D" id="3.40.50.2300">
    <property type="match status" value="1"/>
</dbReference>